<dbReference type="EMBL" id="MNAD01000439">
    <property type="protein sequence ID" value="OJT13040.1"/>
    <property type="molecule type" value="Genomic_DNA"/>
</dbReference>
<proteinExistence type="predicted"/>
<dbReference type="AlphaFoldDB" id="A0A1M2VZT2"/>
<accession>A0A1M2VZT2</accession>
<sequence>MSDSSLMLDPSPLEAQYNVNVTIDTPHGQLKLIIKSQANGRPSVESAQPPPGFSGSDLASVDENSATASAASQRSDGMHGHADSSLSACIATNPSRVQAACEPPPHSVLEHETCSSTATESEDDQADPSPRDASSASNSGKSLDYDPLTYSYLMEHSAARDFLENLSPSPNVEPAMHSSLSPSESETSFLPPHQASYSPTLEQTFVPFPKLHTGCHLTPRTRKRIAVELPPSPVARLAVKRFKKQLAPDVLALVYATSGRRS</sequence>
<feature type="compositionally biased region" description="Polar residues" evidence="1">
    <location>
        <begin position="62"/>
        <end position="75"/>
    </location>
</feature>
<feature type="region of interest" description="Disordered" evidence="1">
    <location>
        <begin position="36"/>
        <end position="84"/>
    </location>
</feature>
<feature type="compositionally biased region" description="Low complexity" evidence="1">
    <location>
        <begin position="178"/>
        <end position="192"/>
    </location>
</feature>
<name>A0A1M2VZT2_TRAPU</name>
<keyword evidence="3" id="KW-1185">Reference proteome</keyword>
<dbReference type="OrthoDB" id="2748877at2759"/>
<feature type="compositionally biased region" description="Low complexity" evidence="1">
    <location>
        <begin position="127"/>
        <end position="137"/>
    </location>
</feature>
<evidence type="ECO:0000313" key="2">
    <source>
        <dbReference type="EMBL" id="OJT13040.1"/>
    </source>
</evidence>
<evidence type="ECO:0000313" key="3">
    <source>
        <dbReference type="Proteomes" id="UP000184267"/>
    </source>
</evidence>
<feature type="region of interest" description="Disordered" evidence="1">
    <location>
        <begin position="164"/>
        <end position="194"/>
    </location>
</feature>
<organism evidence="2 3">
    <name type="scientific">Trametes pubescens</name>
    <name type="common">White-rot fungus</name>
    <dbReference type="NCBI Taxonomy" id="154538"/>
    <lineage>
        <taxon>Eukaryota</taxon>
        <taxon>Fungi</taxon>
        <taxon>Dikarya</taxon>
        <taxon>Basidiomycota</taxon>
        <taxon>Agaricomycotina</taxon>
        <taxon>Agaricomycetes</taxon>
        <taxon>Polyporales</taxon>
        <taxon>Polyporaceae</taxon>
        <taxon>Trametes</taxon>
    </lineage>
</organism>
<protein>
    <submittedName>
        <fullName evidence="2">Uncharacterized protein</fullName>
    </submittedName>
</protein>
<gene>
    <name evidence="2" type="ORF">TRAPUB_10412</name>
</gene>
<reference evidence="2 3" key="1">
    <citation type="submission" date="2016-10" db="EMBL/GenBank/DDBJ databases">
        <title>Genome sequence of the basidiomycete white-rot fungus Trametes pubescens.</title>
        <authorList>
            <person name="Makela M.R."/>
            <person name="Granchi Z."/>
            <person name="Peng M."/>
            <person name="De Vries R.P."/>
            <person name="Grigoriev I."/>
            <person name="Riley R."/>
            <person name="Hilden K."/>
        </authorList>
    </citation>
    <scope>NUCLEOTIDE SEQUENCE [LARGE SCALE GENOMIC DNA]</scope>
    <source>
        <strain evidence="2 3">FBCC735</strain>
    </source>
</reference>
<comment type="caution">
    <text evidence="2">The sequence shown here is derived from an EMBL/GenBank/DDBJ whole genome shotgun (WGS) entry which is preliminary data.</text>
</comment>
<feature type="region of interest" description="Disordered" evidence="1">
    <location>
        <begin position="97"/>
        <end position="142"/>
    </location>
</feature>
<evidence type="ECO:0000256" key="1">
    <source>
        <dbReference type="SAM" id="MobiDB-lite"/>
    </source>
</evidence>
<dbReference type="Proteomes" id="UP000184267">
    <property type="component" value="Unassembled WGS sequence"/>
</dbReference>